<evidence type="ECO:0000313" key="2">
    <source>
        <dbReference type="Proteomes" id="UP001161247"/>
    </source>
</evidence>
<protein>
    <submittedName>
        <fullName evidence="1">OLC1v1012153C1</fullName>
    </submittedName>
</protein>
<organism evidence="1 2">
    <name type="scientific">Oldenlandia corymbosa var. corymbosa</name>
    <dbReference type="NCBI Taxonomy" id="529605"/>
    <lineage>
        <taxon>Eukaryota</taxon>
        <taxon>Viridiplantae</taxon>
        <taxon>Streptophyta</taxon>
        <taxon>Embryophyta</taxon>
        <taxon>Tracheophyta</taxon>
        <taxon>Spermatophyta</taxon>
        <taxon>Magnoliopsida</taxon>
        <taxon>eudicotyledons</taxon>
        <taxon>Gunneridae</taxon>
        <taxon>Pentapetalae</taxon>
        <taxon>asterids</taxon>
        <taxon>lamiids</taxon>
        <taxon>Gentianales</taxon>
        <taxon>Rubiaceae</taxon>
        <taxon>Rubioideae</taxon>
        <taxon>Spermacoceae</taxon>
        <taxon>Hedyotis-Oldenlandia complex</taxon>
        <taxon>Oldenlandia</taxon>
    </lineage>
</organism>
<dbReference type="Proteomes" id="UP001161247">
    <property type="component" value="Chromosome 7"/>
</dbReference>
<name>A0AAV1DVG5_OLDCO</name>
<evidence type="ECO:0000313" key="1">
    <source>
        <dbReference type="EMBL" id="CAI9111830.1"/>
    </source>
</evidence>
<proteinExistence type="predicted"/>
<reference evidence="1" key="1">
    <citation type="submission" date="2023-03" db="EMBL/GenBank/DDBJ databases">
        <authorList>
            <person name="Julca I."/>
        </authorList>
    </citation>
    <scope>NUCLEOTIDE SEQUENCE</scope>
</reference>
<sequence length="49" mass="5242">MEEEKRLLRTALTGGCSKLEFARIATQGNALVNLVMTALTAGHIVVAEN</sequence>
<keyword evidence="2" id="KW-1185">Reference proteome</keyword>
<dbReference type="AlphaFoldDB" id="A0AAV1DVG5"/>
<accession>A0AAV1DVG5</accession>
<dbReference type="EMBL" id="OX459124">
    <property type="protein sequence ID" value="CAI9111830.1"/>
    <property type="molecule type" value="Genomic_DNA"/>
</dbReference>
<gene>
    <name evidence="1" type="ORF">OLC1_LOCUS19133</name>
</gene>